<accession>A0A0D0EMB1</accession>
<evidence type="ECO:0000313" key="3">
    <source>
        <dbReference type="EMBL" id="KIO53575.1"/>
    </source>
</evidence>
<dbReference type="EMBL" id="JPRK01000006">
    <property type="protein sequence ID" value="KIO53575.1"/>
    <property type="molecule type" value="Genomic_DNA"/>
</dbReference>
<organism evidence="3 5">
    <name type="scientific">Flavobacterium hibernum</name>
    <dbReference type="NCBI Taxonomy" id="37752"/>
    <lineage>
        <taxon>Bacteria</taxon>
        <taxon>Pseudomonadati</taxon>
        <taxon>Bacteroidota</taxon>
        <taxon>Flavobacteriia</taxon>
        <taxon>Flavobacteriales</taxon>
        <taxon>Flavobacteriaceae</taxon>
        <taxon>Flavobacterium</taxon>
    </lineage>
</organism>
<dbReference type="RefSeq" id="WP_041516914.1">
    <property type="nucleotide sequence ID" value="NZ_JPRK01000006.1"/>
</dbReference>
<reference evidence="3 5" key="1">
    <citation type="submission" date="2015-01" db="EMBL/GenBank/DDBJ databases">
        <title>Genome of Flavobacterium hibernum DSM 12611.</title>
        <authorList>
            <person name="Stropko S.J."/>
            <person name="Pipes S.E."/>
            <person name="Newman J.D."/>
        </authorList>
    </citation>
    <scope>NUCLEOTIDE SEQUENCE [LARGE SCALE GENOMIC DNA]</scope>
    <source>
        <strain evidence="3 5">DSM 12611</strain>
    </source>
</reference>
<sequence length="189" mass="21500">MKKSTLFILLFTAYSLLAQDKFFTSTGTINFEASVPFFEEVKAVNRQVAIVLEPRTSTFICTAIVKDFRFKLDMMEDHFNENYMESHRYPKAIFKGKIEKFDLKDINEIEKEYQIKGKLILKGKSKEIIVNALIKKVGDGIQITSDFPISYSDFNIKIPSGIASKISKTANTELIGVVRSSDVSYVTLK</sequence>
<feature type="signal peptide" evidence="1">
    <location>
        <begin position="1"/>
        <end position="18"/>
    </location>
</feature>
<keyword evidence="6" id="KW-1185">Reference proteome</keyword>
<dbReference type="InterPro" id="IPR036761">
    <property type="entry name" value="TTHA0802/YceI-like_sf"/>
</dbReference>
<gene>
    <name evidence="4" type="ORF">B0A73_19670</name>
    <name evidence="3" type="ORF">IW18_07190</name>
</gene>
<feature type="domain" description="Lipid/polyisoprenoid-binding YceI-like" evidence="2">
    <location>
        <begin position="53"/>
        <end position="169"/>
    </location>
</feature>
<dbReference type="InterPro" id="IPR007372">
    <property type="entry name" value="Lipid/polyisoprenoid-bd_YceI"/>
</dbReference>
<comment type="caution">
    <text evidence="3">The sequence shown here is derived from an EMBL/GenBank/DDBJ whole genome shotgun (WGS) entry which is preliminary data.</text>
</comment>
<name>A0A0D0EMB1_9FLAO</name>
<evidence type="ECO:0000256" key="1">
    <source>
        <dbReference type="SAM" id="SignalP"/>
    </source>
</evidence>
<keyword evidence="1" id="KW-0732">Signal</keyword>
<dbReference type="AlphaFoldDB" id="A0A0D0EMB1"/>
<dbReference type="Gene3D" id="2.40.128.110">
    <property type="entry name" value="Lipid/polyisoprenoid-binding, YceI-like"/>
    <property type="match status" value="1"/>
</dbReference>
<dbReference type="SUPFAM" id="SSF101874">
    <property type="entry name" value="YceI-like"/>
    <property type="match status" value="1"/>
</dbReference>
<protein>
    <recommendedName>
        <fullName evidence="2">Lipid/polyisoprenoid-binding YceI-like domain-containing protein</fullName>
    </recommendedName>
</protein>
<reference evidence="4 6" key="2">
    <citation type="submission" date="2016-11" db="EMBL/GenBank/DDBJ databases">
        <title>Whole genomes of Flavobacteriaceae.</title>
        <authorList>
            <person name="Stine C."/>
            <person name="Li C."/>
            <person name="Tadesse D."/>
        </authorList>
    </citation>
    <scope>NUCLEOTIDE SEQUENCE [LARGE SCALE GENOMIC DNA]</scope>
    <source>
        <strain evidence="4 6">ATCC 51468</strain>
    </source>
</reference>
<evidence type="ECO:0000313" key="6">
    <source>
        <dbReference type="Proteomes" id="UP000198302"/>
    </source>
</evidence>
<dbReference type="Pfam" id="PF04264">
    <property type="entry name" value="YceI"/>
    <property type="match status" value="1"/>
</dbReference>
<dbReference type="Proteomes" id="UP000032061">
    <property type="component" value="Unassembled WGS sequence"/>
</dbReference>
<proteinExistence type="predicted"/>
<evidence type="ECO:0000313" key="5">
    <source>
        <dbReference type="Proteomes" id="UP000032061"/>
    </source>
</evidence>
<dbReference type="Proteomes" id="UP000198302">
    <property type="component" value="Unassembled WGS sequence"/>
</dbReference>
<dbReference type="OrthoDB" id="116832at2"/>
<evidence type="ECO:0000259" key="2">
    <source>
        <dbReference type="Pfam" id="PF04264"/>
    </source>
</evidence>
<evidence type="ECO:0000313" key="4">
    <source>
        <dbReference type="EMBL" id="OXA84416.1"/>
    </source>
</evidence>
<feature type="chain" id="PRO_5002209363" description="Lipid/polyisoprenoid-binding YceI-like domain-containing protein" evidence="1">
    <location>
        <begin position="19"/>
        <end position="189"/>
    </location>
</feature>
<dbReference type="EMBL" id="MUGX01000031">
    <property type="protein sequence ID" value="OXA84416.1"/>
    <property type="molecule type" value="Genomic_DNA"/>
</dbReference>
<dbReference type="STRING" id="37752.IW18_07190"/>